<evidence type="ECO:0000256" key="4">
    <source>
        <dbReference type="ARBA" id="ARBA00023006"/>
    </source>
</evidence>
<dbReference type="Gene3D" id="1.10.246.190">
    <property type="entry name" value="Autophagy protein Apg5, helix rich domain"/>
    <property type="match status" value="1"/>
</dbReference>
<keyword evidence="3" id="KW-0832">Ubl conjugation</keyword>
<comment type="function">
    <text evidence="5">Required for autophagy. Conjugation to ATG12 is essential for plant nutrient recycling.</text>
</comment>
<dbReference type="Gene3D" id="3.10.20.620">
    <property type="match status" value="1"/>
</dbReference>
<name>A0A6G1FDI9_9ORYZ</name>
<dbReference type="PANTHER" id="PTHR13040">
    <property type="entry name" value="AUTOPHAGY PROTEIN 5"/>
    <property type="match status" value="1"/>
</dbReference>
<dbReference type="InterPro" id="IPR042527">
    <property type="entry name" value="Atg5_UblA_dom_sf"/>
</dbReference>
<evidence type="ECO:0000256" key="2">
    <source>
        <dbReference type="ARBA" id="ARBA00022499"/>
    </source>
</evidence>
<evidence type="ECO:0000259" key="8">
    <source>
        <dbReference type="Pfam" id="PF20638"/>
    </source>
</evidence>
<dbReference type="InterPro" id="IPR048939">
    <property type="entry name" value="ATG5_UblA"/>
</dbReference>
<accession>A0A6G1FDI9</accession>
<dbReference type="FunFam" id="1.10.246.190:FF:000002">
    <property type="entry name" value="Autophagy protein 5"/>
    <property type="match status" value="1"/>
</dbReference>
<feature type="region of interest" description="Disordered" evidence="6">
    <location>
        <begin position="195"/>
        <end position="214"/>
    </location>
</feature>
<dbReference type="AlphaFoldDB" id="A0A6G1FDI9"/>
<feature type="domain" description="Autophagy protein ATG5 UblA" evidence="8">
    <location>
        <begin position="19"/>
        <end position="112"/>
    </location>
</feature>
<dbReference type="GO" id="GO:0034274">
    <property type="term" value="C:Atg12-Atg5-Atg16 complex"/>
    <property type="evidence" value="ECO:0007669"/>
    <property type="project" value="TreeGrafter"/>
</dbReference>
<proteinExistence type="inferred from homology"/>
<dbReference type="EMBL" id="SPHZ02000001">
    <property type="protein sequence ID" value="KAF0934977.1"/>
    <property type="molecule type" value="Genomic_DNA"/>
</dbReference>
<dbReference type="GO" id="GO:0006995">
    <property type="term" value="P:cellular response to nitrogen starvation"/>
    <property type="evidence" value="ECO:0007669"/>
    <property type="project" value="TreeGrafter"/>
</dbReference>
<dbReference type="GO" id="GO:0005776">
    <property type="term" value="C:autophagosome"/>
    <property type="evidence" value="ECO:0007669"/>
    <property type="project" value="TreeGrafter"/>
</dbReference>
<dbReference type="InterPro" id="IPR042526">
    <property type="entry name" value="Atg5_HR"/>
</dbReference>
<evidence type="ECO:0000256" key="1">
    <source>
        <dbReference type="ARBA" id="ARBA00006910"/>
    </source>
</evidence>
<dbReference type="Pfam" id="PF20638">
    <property type="entry name" value="ATG5_UblA"/>
    <property type="match status" value="1"/>
</dbReference>
<keyword evidence="4" id="KW-0072">Autophagy</keyword>
<evidence type="ECO:0000256" key="5">
    <source>
        <dbReference type="ARBA" id="ARBA00059504"/>
    </source>
</evidence>
<dbReference type="PANTHER" id="PTHR13040:SF2">
    <property type="entry name" value="AUTOPHAGY PROTEIN 5"/>
    <property type="match status" value="1"/>
</dbReference>
<dbReference type="Proteomes" id="UP000479710">
    <property type="component" value="Unassembled WGS sequence"/>
</dbReference>
<evidence type="ECO:0000256" key="3">
    <source>
        <dbReference type="ARBA" id="ARBA00022843"/>
    </source>
</evidence>
<keyword evidence="10" id="KW-1185">Reference proteome</keyword>
<evidence type="ECO:0000256" key="6">
    <source>
        <dbReference type="SAM" id="MobiDB-lite"/>
    </source>
</evidence>
<dbReference type="GO" id="GO:0019776">
    <property type="term" value="F:Atg8-family ligase activity"/>
    <property type="evidence" value="ECO:0007669"/>
    <property type="project" value="TreeGrafter"/>
</dbReference>
<comment type="similarity">
    <text evidence="1">Belongs to the ATG5 family.</text>
</comment>
<feature type="domain" description="Autophagy protein ATG5 alpha-helical bundle region" evidence="7">
    <location>
        <begin position="126"/>
        <end position="182"/>
    </location>
</feature>
<dbReference type="InterPro" id="IPR048940">
    <property type="entry name" value="ATG5_HBR"/>
</dbReference>
<dbReference type="FunFam" id="3.10.20.620:FF:000002">
    <property type="entry name" value="Autophagy protein 5"/>
    <property type="match status" value="1"/>
</dbReference>
<dbReference type="Pfam" id="PF20637">
    <property type="entry name" value="ATG5_HBR"/>
    <property type="match status" value="1"/>
</dbReference>
<organism evidence="9 10">
    <name type="scientific">Oryza meyeriana var. granulata</name>
    <dbReference type="NCBI Taxonomy" id="110450"/>
    <lineage>
        <taxon>Eukaryota</taxon>
        <taxon>Viridiplantae</taxon>
        <taxon>Streptophyta</taxon>
        <taxon>Embryophyta</taxon>
        <taxon>Tracheophyta</taxon>
        <taxon>Spermatophyta</taxon>
        <taxon>Magnoliopsida</taxon>
        <taxon>Liliopsida</taxon>
        <taxon>Poales</taxon>
        <taxon>Poaceae</taxon>
        <taxon>BOP clade</taxon>
        <taxon>Oryzoideae</taxon>
        <taxon>Oryzeae</taxon>
        <taxon>Oryzinae</taxon>
        <taxon>Oryza</taxon>
        <taxon>Oryza meyeriana</taxon>
    </lineage>
</organism>
<sequence length="220" mass="24389">MAAPRDDEAEWSAEAARRVWGGAVPLQVHLHDADVTTLPPPPPFLTLGPRIGYFPLLVPIIKAHFSSTLPPGIDTVWFEYKGLPLKWYIPIGVLYDLLCADPERPWNITVHFRGYPSEILTPCDGEDSVKWSYMNSLKEAAFIITGNSKNVMNMSQADQGALWQSVMKGNLDGYMNISTRLKLGPFEEDCLVRTSSVEGQQGSDEPESPGSGKPCMLFLH</sequence>
<evidence type="ECO:0000313" key="10">
    <source>
        <dbReference type="Proteomes" id="UP000479710"/>
    </source>
</evidence>
<gene>
    <name evidence="9" type="ORF">E2562_029505</name>
</gene>
<keyword evidence="2" id="KW-1017">Isopeptide bond</keyword>
<dbReference type="InterPro" id="IPR007239">
    <property type="entry name" value="Atg5"/>
</dbReference>
<evidence type="ECO:0000313" key="9">
    <source>
        <dbReference type="EMBL" id="KAF0934977.1"/>
    </source>
</evidence>
<dbReference type="GO" id="GO:0000422">
    <property type="term" value="P:autophagy of mitochondrion"/>
    <property type="evidence" value="ECO:0007669"/>
    <property type="project" value="TreeGrafter"/>
</dbReference>
<evidence type="ECO:0000259" key="7">
    <source>
        <dbReference type="Pfam" id="PF20637"/>
    </source>
</evidence>
<dbReference type="GO" id="GO:0061908">
    <property type="term" value="C:phagophore"/>
    <property type="evidence" value="ECO:0007669"/>
    <property type="project" value="TreeGrafter"/>
</dbReference>
<comment type="caution">
    <text evidence="9">The sequence shown here is derived from an EMBL/GenBank/DDBJ whole genome shotgun (WGS) entry which is preliminary data.</text>
</comment>
<reference evidence="9 10" key="1">
    <citation type="submission" date="2019-11" db="EMBL/GenBank/DDBJ databases">
        <title>Whole genome sequence of Oryza granulata.</title>
        <authorList>
            <person name="Li W."/>
        </authorList>
    </citation>
    <scope>NUCLEOTIDE SEQUENCE [LARGE SCALE GENOMIC DNA]</scope>
    <source>
        <strain evidence="10">cv. Menghai</strain>
        <tissue evidence="9">Leaf</tissue>
    </source>
</reference>
<dbReference type="OrthoDB" id="272162at2759"/>
<dbReference type="GO" id="GO:0034045">
    <property type="term" value="C:phagophore assembly site membrane"/>
    <property type="evidence" value="ECO:0007669"/>
    <property type="project" value="TreeGrafter"/>
</dbReference>
<dbReference type="GO" id="GO:0034727">
    <property type="term" value="P:piecemeal microautophagy of the nucleus"/>
    <property type="evidence" value="ECO:0007669"/>
    <property type="project" value="TreeGrafter"/>
</dbReference>
<protein>
    <submittedName>
        <fullName evidence="9">Uncharacterized protein</fullName>
    </submittedName>
</protein>
<dbReference type="GO" id="GO:0044233">
    <property type="term" value="C:mitochondria-associated endoplasmic reticulum membrane contact site"/>
    <property type="evidence" value="ECO:0007669"/>
    <property type="project" value="TreeGrafter"/>
</dbReference>